<sequence>MIILNCIDKEKIGGAAAKMLVCEVRDHGFDTHQCTTGKWNSKPPIKGMSDFEFLTRHHRMRTSVHFATIS</sequence>
<keyword evidence="2" id="KW-1185">Reference proteome</keyword>
<evidence type="ECO:0000313" key="1">
    <source>
        <dbReference type="EMBL" id="VUZ50499.1"/>
    </source>
</evidence>
<proteinExistence type="predicted"/>
<accession>A0A564YU21</accession>
<gene>
    <name evidence="1" type="ORF">WMSIL1_LOCUS9446</name>
</gene>
<dbReference type="EMBL" id="CABIJS010000377">
    <property type="protein sequence ID" value="VUZ50499.1"/>
    <property type="molecule type" value="Genomic_DNA"/>
</dbReference>
<organism evidence="1 2">
    <name type="scientific">Hymenolepis diminuta</name>
    <name type="common">Rat tapeworm</name>
    <dbReference type="NCBI Taxonomy" id="6216"/>
    <lineage>
        <taxon>Eukaryota</taxon>
        <taxon>Metazoa</taxon>
        <taxon>Spiralia</taxon>
        <taxon>Lophotrochozoa</taxon>
        <taxon>Platyhelminthes</taxon>
        <taxon>Cestoda</taxon>
        <taxon>Eucestoda</taxon>
        <taxon>Cyclophyllidea</taxon>
        <taxon>Hymenolepididae</taxon>
        <taxon>Hymenolepis</taxon>
    </lineage>
</organism>
<protein>
    <submittedName>
        <fullName evidence="1">Uncharacterized protein</fullName>
    </submittedName>
</protein>
<dbReference type="AlphaFoldDB" id="A0A564YU21"/>
<name>A0A564YU21_HYMDI</name>
<evidence type="ECO:0000313" key="2">
    <source>
        <dbReference type="Proteomes" id="UP000321570"/>
    </source>
</evidence>
<reference evidence="1 2" key="1">
    <citation type="submission" date="2019-07" db="EMBL/GenBank/DDBJ databases">
        <authorList>
            <person name="Jastrzebski P J."/>
            <person name="Paukszto L."/>
            <person name="Jastrzebski P J."/>
        </authorList>
    </citation>
    <scope>NUCLEOTIDE SEQUENCE [LARGE SCALE GENOMIC DNA]</scope>
    <source>
        <strain evidence="1 2">WMS-il1</strain>
    </source>
</reference>
<dbReference type="Proteomes" id="UP000321570">
    <property type="component" value="Unassembled WGS sequence"/>
</dbReference>